<feature type="domain" description="OmpR/PhoB-type" evidence="5">
    <location>
        <begin position="4"/>
        <end position="109"/>
    </location>
</feature>
<dbReference type="Gene3D" id="1.10.10.10">
    <property type="entry name" value="Winged helix-like DNA-binding domain superfamily/Winged helix DNA-binding domain"/>
    <property type="match status" value="1"/>
</dbReference>
<dbReference type="SMART" id="SM00862">
    <property type="entry name" value="Trans_reg_C"/>
    <property type="match status" value="1"/>
</dbReference>
<protein>
    <submittedName>
        <fullName evidence="6">Winged helix-turn-helix domain-containing protein</fullName>
    </submittedName>
</protein>
<dbReference type="GO" id="GO:0003677">
    <property type="term" value="F:DNA binding"/>
    <property type="evidence" value="ECO:0007669"/>
    <property type="project" value="UniProtKB-UniRule"/>
</dbReference>
<dbReference type="Gene3D" id="1.25.40.10">
    <property type="entry name" value="Tetratricopeptide repeat domain"/>
    <property type="match status" value="1"/>
</dbReference>
<dbReference type="InterPro" id="IPR016032">
    <property type="entry name" value="Sig_transdc_resp-reg_C-effctor"/>
</dbReference>
<dbReference type="InterPro" id="IPR011990">
    <property type="entry name" value="TPR-like_helical_dom_sf"/>
</dbReference>
<feature type="region of interest" description="Disordered" evidence="3">
    <location>
        <begin position="117"/>
        <end position="161"/>
    </location>
</feature>
<gene>
    <name evidence="6" type="ORF">Q4568_03845</name>
</gene>
<keyword evidence="4" id="KW-0472">Membrane</keyword>
<sequence length="512" mass="57649">MPSAVSYRLGTDSKVIFIPEQNRLIIDEDGHSEERHLEPLQARMLSFFIQHKGNVQNARTIAEAVWDRSQVSDNLVRQVISQLRSQLNDKERPYSIIKTIPKQGYLFDREVIEQEIPNRTPSDSLPDNLLGNLQENTPEKSLKDPALTSSQPYPPKAKTNTVKTTQPMKHLMIFSIIIAVILTISTGITYFSKSNNAGINQTASENNKITPVIFHDIELDQNKDLTVARNVYNYLFFGLNSSNNIVGYHYSQLTPAARKQLTPDAISLKGWIKETKKGYHLKLLIDIPSHSGEIKKLDVTFTKDNFFSAIGDLVLSLKATISPTTSDYSFANHRVTSVENYNDWQAISKGISLFYQGKGAESFKGLSSELEMIKRQGRDNYLLEALFSYISSMNSLNTSSSEDKRLALSYAKEAFEKNPRCNIANISLGLALIVNNQSEQAYPYLFYAAENSPSPLSYYLLSIADQQANNPKGAEYNYQRFNRLSKGQKSQLAELKASLQKSNLFPTAKQVD</sequence>
<dbReference type="GO" id="GO:0006355">
    <property type="term" value="P:regulation of DNA-templated transcription"/>
    <property type="evidence" value="ECO:0007669"/>
    <property type="project" value="InterPro"/>
</dbReference>
<evidence type="ECO:0000259" key="5">
    <source>
        <dbReference type="PROSITE" id="PS51755"/>
    </source>
</evidence>
<reference evidence="6" key="1">
    <citation type="submission" date="2023-07" db="EMBL/GenBank/DDBJ databases">
        <title>Genome content predicts the carbon catabolic preferences of heterotrophic bacteria.</title>
        <authorList>
            <person name="Gralka M."/>
        </authorList>
    </citation>
    <scope>NUCLEOTIDE SEQUENCE</scope>
    <source>
        <strain evidence="6">G2M05</strain>
    </source>
</reference>
<feature type="transmembrane region" description="Helical" evidence="4">
    <location>
        <begin position="171"/>
        <end position="191"/>
    </location>
</feature>
<dbReference type="Pfam" id="PF00486">
    <property type="entry name" value="Trans_reg_C"/>
    <property type="match status" value="1"/>
</dbReference>
<feature type="compositionally biased region" description="Polar residues" evidence="3">
    <location>
        <begin position="117"/>
        <end position="136"/>
    </location>
</feature>
<evidence type="ECO:0000256" key="4">
    <source>
        <dbReference type="SAM" id="Phobius"/>
    </source>
</evidence>
<evidence type="ECO:0000256" key="1">
    <source>
        <dbReference type="ARBA" id="ARBA00023125"/>
    </source>
</evidence>
<dbReference type="InterPro" id="IPR001867">
    <property type="entry name" value="OmpR/PhoB-type_DNA-bd"/>
</dbReference>
<accession>A0AAW7Y2Z3</accession>
<evidence type="ECO:0000256" key="2">
    <source>
        <dbReference type="PROSITE-ProRule" id="PRU01091"/>
    </source>
</evidence>
<proteinExistence type="predicted"/>
<keyword evidence="1 2" id="KW-0238">DNA-binding</keyword>
<dbReference type="SUPFAM" id="SSF46894">
    <property type="entry name" value="C-terminal effector domain of the bipartite response regulators"/>
    <property type="match status" value="1"/>
</dbReference>
<dbReference type="InterPro" id="IPR036388">
    <property type="entry name" value="WH-like_DNA-bd_sf"/>
</dbReference>
<dbReference type="CDD" id="cd00383">
    <property type="entry name" value="trans_reg_C"/>
    <property type="match status" value="1"/>
</dbReference>
<evidence type="ECO:0000313" key="6">
    <source>
        <dbReference type="EMBL" id="MDO6541648.1"/>
    </source>
</evidence>
<keyword evidence="4" id="KW-0812">Transmembrane</keyword>
<evidence type="ECO:0000313" key="7">
    <source>
        <dbReference type="Proteomes" id="UP001170624"/>
    </source>
</evidence>
<dbReference type="AlphaFoldDB" id="A0AAW7Y2Z3"/>
<dbReference type="RefSeq" id="WP_261859130.1">
    <property type="nucleotide sequence ID" value="NZ_AP024851.1"/>
</dbReference>
<dbReference type="SUPFAM" id="SSF48452">
    <property type="entry name" value="TPR-like"/>
    <property type="match status" value="1"/>
</dbReference>
<name>A0AAW7Y2Z3_9GAMM</name>
<dbReference type="PROSITE" id="PS51755">
    <property type="entry name" value="OMPR_PHOB"/>
    <property type="match status" value="1"/>
</dbReference>
<dbReference type="GO" id="GO:0000160">
    <property type="term" value="P:phosphorelay signal transduction system"/>
    <property type="evidence" value="ECO:0007669"/>
    <property type="project" value="InterPro"/>
</dbReference>
<feature type="DNA-binding region" description="OmpR/PhoB-type" evidence="2">
    <location>
        <begin position="4"/>
        <end position="109"/>
    </location>
</feature>
<comment type="caution">
    <text evidence="6">The sequence shown here is derived from an EMBL/GenBank/DDBJ whole genome shotgun (WGS) entry which is preliminary data.</text>
</comment>
<dbReference type="EMBL" id="JAUOPU010000003">
    <property type="protein sequence ID" value="MDO6541648.1"/>
    <property type="molecule type" value="Genomic_DNA"/>
</dbReference>
<evidence type="ECO:0000256" key="3">
    <source>
        <dbReference type="SAM" id="MobiDB-lite"/>
    </source>
</evidence>
<keyword evidence="4" id="KW-1133">Transmembrane helix</keyword>
<dbReference type="Proteomes" id="UP001170624">
    <property type="component" value="Unassembled WGS sequence"/>
</dbReference>
<organism evidence="6 7">
    <name type="scientific">Photobacterium sanguinicancri</name>
    <dbReference type="NCBI Taxonomy" id="875932"/>
    <lineage>
        <taxon>Bacteria</taxon>
        <taxon>Pseudomonadati</taxon>
        <taxon>Pseudomonadota</taxon>
        <taxon>Gammaproteobacteria</taxon>
        <taxon>Vibrionales</taxon>
        <taxon>Vibrionaceae</taxon>
        <taxon>Photobacterium</taxon>
    </lineage>
</organism>